<dbReference type="InterPro" id="IPR009784">
    <property type="entry name" value="DUF1349"/>
</dbReference>
<dbReference type="Proteomes" id="UP000763557">
    <property type="component" value="Unassembled WGS sequence"/>
</dbReference>
<name>A0ABX2FCF3_9PSEU</name>
<dbReference type="Gene3D" id="2.60.120.200">
    <property type="match status" value="1"/>
</dbReference>
<evidence type="ECO:0000313" key="1">
    <source>
        <dbReference type="EMBL" id="NRN69054.1"/>
    </source>
</evidence>
<accession>A0ABX2FCF3</accession>
<dbReference type="PANTHER" id="PTHR35332:SF2">
    <property type="entry name" value="REGULATION OF ENOLASE PROTEIN 1"/>
    <property type="match status" value="1"/>
</dbReference>
<comment type="caution">
    <text evidence="1">The sequence shown here is derived from an EMBL/GenBank/DDBJ whole genome shotgun (WGS) entry which is preliminary data.</text>
</comment>
<dbReference type="RefSeq" id="WP_173138795.1">
    <property type="nucleotide sequence ID" value="NZ_CBCSGW010000053.1"/>
</dbReference>
<keyword evidence="2" id="KW-1185">Reference proteome</keyword>
<sequence>MIPVTAFDGWTWLNEPTEWSIDDGLTVRADRDTDFWRTTHYGFVRDTGHVFGREVTGDFTLRATFTGDYRDQYDQAGIALRIDEENWIKTGIEFVDGEQQLSVVVTRNVSDWSVTPAPGSPGTTIEAKRTGDTVTVTSGGQMLRLAYFPPAVPVFAGVMCAAPDGGGFRVRFEDVLLG</sequence>
<proteinExistence type="predicted"/>
<dbReference type="PANTHER" id="PTHR35332">
    <property type="entry name" value="REGULATION OF ENOLASE PROTEIN 1"/>
    <property type="match status" value="1"/>
</dbReference>
<dbReference type="Pfam" id="PF07081">
    <property type="entry name" value="DUF1349"/>
    <property type="match status" value="1"/>
</dbReference>
<evidence type="ECO:0000313" key="2">
    <source>
        <dbReference type="Proteomes" id="UP000763557"/>
    </source>
</evidence>
<reference evidence="1 2" key="1">
    <citation type="submission" date="2020-01" db="EMBL/GenBank/DDBJ databases">
        <title>Kibdelosporangium persica a novel Actinomycetes from a hot desert in Iran.</title>
        <authorList>
            <person name="Safaei N."/>
            <person name="Zaburannyi N."/>
            <person name="Mueller R."/>
            <person name="Wink J."/>
        </authorList>
    </citation>
    <scope>NUCLEOTIDE SEQUENCE [LARGE SCALE GENOMIC DNA]</scope>
    <source>
        <strain evidence="1 2">4NS15</strain>
    </source>
</reference>
<dbReference type="PIRSF" id="PIRSF022704">
    <property type="entry name" value="UCP022704"/>
    <property type="match status" value="1"/>
</dbReference>
<dbReference type="SUPFAM" id="SSF49899">
    <property type="entry name" value="Concanavalin A-like lectins/glucanases"/>
    <property type="match status" value="1"/>
</dbReference>
<gene>
    <name evidence="1" type="ORF">GC106_63100</name>
</gene>
<dbReference type="InterPro" id="IPR013320">
    <property type="entry name" value="ConA-like_dom_sf"/>
</dbReference>
<protein>
    <submittedName>
        <fullName evidence="1">DUF1349 domain-containing protein</fullName>
    </submittedName>
</protein>
<dbReference type="EMBL" id="JAAATY010000024">
    <property type="protein sequence ID" value="NRN69054.1"/>
    <property type="molecule type" value="Genomic_DNA"/>
</dbReference>
<organism evidence="1 2">
    <name type="scientific">Kibdelosporangium persicum</name>
    <dbReference type="NCBI Taxonomy" id="2698649"/>
    <lineage>
        <taxon>Bacteria</taxon>
        <taxon>Bacillati</taxon>
        <taxon>Actinomycetota</taxon>
        <taxon>Actinomycetes</taxon>
        <taxon>Pseudonocardiales</taxon>
        <taxon>Pseudonocardiaceae</taxon>
        <taxon>Kibdelosporangium</taxon>
    </lineage>
</organism>
<dbReference type="InterPro" id="IPR015987">
    <property type="entry name" value="UCP022704"/>
</dbReference>